<evidence type="ECO:0000313" key="1">
    <source>
        <dbReference type="EMBL" id="RGN40475.1"/>
    </source>
</evidence>
<evidence type="ECO:0000313" key="2">
    <source>
        <dbReference type="Proteomes" id="UP000260983"/>
    </source>
</evidence>
<organism evidence="1 2">
    <name type="scientific">Bacteroides oleiciplenus</name>
    <dbReference type="NCBI Taxonomy" id="626931"/>
    <lineage>
        <taxon>Bacteria</taxon>
        <taxon>Pseudomonadati</taxon>
        <taxon>Bacteroidota</taxon>
        <taxon>Bacteroidia</taxon>
        <taxon>Bacteroidales</taxon>
        <taxon>Bacteroidaceae</taxon>
        <taxon>Bacteroides</taxon>
    </lineage>
</organism>
<comment type="caution">
    <text evidence="1">The sequence shown here is derived from an EMBL/GenBank/DDBJ whole genome shotgun (WGS) entry which is preliminary data.</text>
</comment>
<dbReference type="AlphaFoldDB" id="A0A3E5BSX0"/>
<accession>A0A3E5BSX0</accession>
<proteinExistence type="predicted"/>
<protein>
    <submittedName>
        <fullName evidence="1">DUF4248 domain-containing protein</fullName>
    </submittedName>
</protein>
<dbReference type="EMBL" id="QSUL01000001">
    <property type="protein sequence ID" value="RGN40475.1"/>
    <property type="molecule type" value="Genomic_DNA"/>
</dbReference>
<sequence length="86" mass="9867">MKEVNFDWLLQGCHPLSEVAQAYYPCMHNSSAVRSFRKHVKEIADLYAGLLEVGYTDQITILTPLQIAVLIRHLGLPNQARREMEQ</sequence>
<name>A0A3E5BSX0_9BACE</name>
<dbReference type="Proteomes" id="UP000260983">
    <property type="component" value="Unassembled WGS sequence"/>
</dbReference>
<gene>
    <name evidence="1" type="ORF">DXB65_02295</name>
</gene>
<dbReference type="InterPro" id="IPR025342">
    <property type="entry name" value="DUF4248"/>
</dbReference>
<reference evidence="1 2" key="1">
    <citation type="submission" date="2018-08" db="EMBL/GenBank/DDBJ databases">
        <title>A genome reference for cultivated species of the human gut microbiota.</title>
        <authorList>
            <person name="Zou Y."/>
            <person name="Xue W."/>
            <person name="Luo G."/>
        </authorList>
    </citation>
    <scope>NUCLEOTIDE SEQUENCE [LARGE SCALE GENOMIC DNA]</scope>
    <source>
        <strain evidence="1 2">OM05-15BH</strain>
    </source>
</reference>
<dbReference type="Pfam" id="PF14053">
    <property type="entry name" value="DUF4248"/>
    <property type="match status" value="1"/>
</dbReference>
<dbReference type="RefSeq" id="WP_117723176.1">
    <property type="nucleotide sequence ID" value="NZ_QSUL01000001.1"/>
</dbReference>